<name>A0AAJ0H7V4_9PEZI</name>
<comment type="caution">
    <text evidence="1">The sequence shown here is derived from an EMBL/GenBank/DDBJ whole genome shotgun (WGS) entry which is preliminary data.</text>
</comment>
<keyword evidence="2" id="KW-1185">Reference proteome</keyword>
<gene>
    <name evidence="1" type="ORF">B0T25DRAFT_431358</name>
</gene>
<evidence type="ECO:0000313" key="1">
    <source>
        <dbReference type="EMBL" id="KAK3343415.1"/>
    </source>
</evidence>
<proteinExistence type="predicted"/>
<feature type="non-terminal residue" evidence="1">
    <location>
        <position position="1"/>
    </location>
</feature>
<feature type="non-terminal residue" evidence="1">
    <location>
        <position position="325"/>
    </location>
</feature>
<dbReference type="EMBL" id="JAUIQD010000007">
    <property type="protein sequence ID" value="KAK3343415.1"/>
    <property type="molecule type" value="Genomic_DNA"/>
</dbReference>
<evidence type="ECO:0000313" key="2">
    <source>
        <dbReference type="Proteomes" id="UP001275084"/>
    </source>
</evidence>
<evidence type="ECO:0008006" key="3">
    <source>
        <dbReference type="Google" id="ProtNLM"/>
    </source>
</evidence>
<dbReference type="AlphaFoldDB" id="A0AAJ0H7V4"/>
<sequence>TRKLRCTKLSAGCLRCTAEGLDCVYPLRRTMGRPKSHAPSETSNPQKPAELQAGPALHIMRFASPSLLGAMPTTSELDGRQALTNCQTNQQHSWAEFRFGVGVVDLLKSINFGGQDSLQQGLLPDILPNTSSPKDTRVKNTTSSVAPFCCTQRLLSCVDSLSMMPNDFWGALRTARRSSRTVYGVLKCLQCGTASARIPSPIIVVLGTVLFPLISDAYDKVAELVNKEAMHGQGQIIFDLESFGGLWGPLGENSMKCQEYYTNLALDAESWRTTVRALLRADIHGFDVQRRNDEGGTYLYHQPGLCDLIADIKDVLDRPNTQHGQ</sequence>
<protein>
    <recommendedName>
        <fullName evidence="3">Zn(2)-C6 fungal-type domain-containing protein</fullName>
    </recommendedName>
</protein>
<accession>A0AAJ0H7V4</accession>
<organism evidence="1 2">
    <name type="scientific">Lasiosphaeria hispida</name>
    <dbReference type="NCBI Taxonomy" id="260671"/>
    <lineage>
        <taxon>Eukaryota</taxon>
        <taxon>Fungi</taxon>
        <taxon>Dikarya</taxon>
        <taxon>Ascomycota</taxon>
        <taxon>Pezizomycotina</taxon>
        <taxon>Sordariomycetes</taxon>
        <taxon>Sordariomycetidae</taxon>
        <taxon>Sordariales</taxon>
        <taxon>Lasiosphaeriaceae</taxon>
        <taxon>Lasiosphaeria</taxon>
    </lineage>
</organism>
<reference evidence="1" key="1">
    <citation type="journal article" date="2023" name="Mol. Phylogenet. Evol.">
        <title>Genome-scale phylogeny and comparative genomics of the fungal order Sordariales.</title>
        <authorList>
            <person name="Hensen N."/>
            <person name="Bonometti L."/>
            <person name="Westerberg I."/>
            <person name="Brannstrom I.O."/>
            <person name="Guillou S."/>
            <person name="Cros-Aarteil S."/>
            <person name="Calhoun S."/>
            <person name="Haridas S."/>
            <person name="Kuo A."/>
            <person name="Mondo S."/>
            <person name="Pangilinan J."/>
            <person name="Riley R."/>
            <person name="LaButti K."/>
            <person name="Andreopoulos B."/>
            <person name="Lipzen A."/>
            <person name="Chen C."/>
            <person name="Yan M."/>
            <person name="Daum C."/>
            <person name="Ng V."/>
            <person name="Clum A."/>
            <person name="Steindorff A."/>
            <person name="Ohm R.A."/>
            <person name="Martin F."/>
            <person name="Silar P."/>
            <person name="Natvig D.O."/>
            <person name="Lalanne C."/>
            <person name="Gautier V."/>
            <person name="Ament-Velasquez S.L."/>
            <person name="Kruys A."/>
            <person name="Hutchinson M.I."/>
            <person name="Powell A.J."/>
            <person name="Barry K."/>
            <person name="Miller A.N."/>
            <person name="Grigoriev I.V."/>
            <person name="Debuchy R."/>
            <person name="Gladieux P."/>
            <person name="Hiltunen Thoren M."/>
            <person name="Johannesson H."/>
        </authorList>
    </citation>
    <scope>NUCLEOTIDE SEQUENCE</scope>
    <source>
        <strain evidence="1">CBS 955.72</strain>
    </source>
</reference>
<dbReference type="Proteomes" id="UP001275084">
    <property type="component" value="Unassembled WGS sequence"/>
</dbReference>
<reference evidence="1" key="2">
    <citation type="submission" date="2023-06" db="EMBL/GenBank/DDBJ databases">
        <authorList>
            <consortium name="Lawrence Berkeley National Laboratory"/>
            <person name="Haridas S."/>
            <person name="Hensen N."/>
            <person name="Bonometti L."/>
            <person name="Westerberg I."/>
            <person name="Brannstrom I.O."/>
            <person name="Guillou S."/>
            <person name="Cros-Aarteil S."/>
            <person name="Calhoun S."/>
            <person name="Kuo A."/>
            <person name="Mondo S."/>
            <person name="Pangilinan J."/>
            <person name="Riley R."/>
            <person name="Labutti K."/>
            <person name="Andreopoulos B."/>
            <person name="Lipzen A."/>
            <person name="Chen C."/>
            <person name="Yanf M."/>
            <person name="Daum C."/>
            <person name="Ng V."/>
            <person name="Clum A."/>
            <person name="Steindorff A."/>
            <person name="Ohm R."/>
            <person name="Martin F."/>
            <person name="Silar P."/>
            <person name="Natvig D."/>
            <person name="Lalanne C."/>
            <person name="Gautier V."/>
            <person name="Ament-Velasquez S.L."/>
            <person name="Kruys A."/>
            <person name="Hutchinson M.I."/>
            <person name="Powell A.J."/>
            <person name="Barry K."/>
            <person name="Miller A.N."/>
            <person name="Grigoriev I.V."/>
            <person name="Debuchy R."/>
            <person name="Gladieux P."/>
            <person name="Thoren M.H."/>
            <person name="Johannesson H."/>
        </authorList>
    </citation>
    <scope>NUCLEOTIDE SEQUENCE</scope>
    <source>
        <strain evidence="1">CBS 955.72</strain>
    </source>
</reference>